<organism evidence="2">
    <name type="scientific">Nothobranchius korthausae</name>
    <dbReference type="NCBI Taxonomy" id="1143690"/>
    <lineage>
        <taxon>Eukaryota</taxon>
        <taxon>Metazoa</taxon>
        <taxon>Chordata</taxon>
        <taxon>Craniata</taxon>
        <taxon>Vertebrata</taxon>
        <taxon>Euteleostomi</taxon>
        <taxon>Actinopterygii</taxon>
        <taxon>Neopterygii</taxon>
        <taxon>Teleostei</taxon>
        <taxon>Neoteleostei</taxon>
        <taxon>Acanthomorphata</taxon>
        <taxon>Ovalentaria</taxon>
        <taxon>Atherinomorphae</taxon>
        <taxon>Cyprinodontiformes</taxon>
        <taxon>Nothobranchiidae</taxon>
        <taxon>Nothobranchius</taxon>
    </lineage>
</organism>
<dbReference type="AlphaFoldDB" id="A0A1A8HN58"/>
<evidence type="ECO:0000256" key="1">
    <source>
        <dbReference type="SAM" id="MobiDB-lite"/>
    </source>
</evidence>
<proteinExistence type="predicted"/>
<gene>
    <name evidence="2" type="primary">RIF1</name>
</gene>
<feature type="non-terminal residue" evidence="2">
    <location>
        <position position="1"/>
    </location>
</feature>
<sequence length="154" mass="15582">LQHRSFCSDVPGPAPPLWTAAPTGSPEVDAVLVGQAVQGVCSLLGSGGHGRGERLLRGVLFQDGRRGGPRGVGGSCSVERRRQHPAGHDGVCGLLPVHASLPTEAEVPSHSGEPGTEAEQSPEEPVHLPDPAGGVSAGVPPLPRPAPGAHRLGP</sequence>
<name>A0A1A8HN58_9TELE</name>
<feature type="non-terminal residue" evidence="2">
    <location>
        <position position="154"/>
    </location>
</feature>
<protein>
    <submittedName>
        <fullName evidence="2">RAP1 interacting factor homolog</fullName>
    </submittedName>
</protein>
<reference evidence="2" key="2">
    <citation type="submission" date="2016-06" db="EMBL/GenBank/DDBJ databases">
        <title>The genome of a short-lived fish provides insights into sex chromosome evolution and the genetic control of aging.</title>
        <authorList>
            <person name="Reichwald K."/>
            <person name="Felder M."/>
            <person name="Petzold A."/>
            <person name="Koch P."/>
            <person name="Groth M."/>
            <person name="Platzer M."/>
        </authorList>
    </citation>
    <scope>NUCLEOTIDE SEQUENCE</scope>
    <source>
        <tissue evidence="2">Brain</tissue>
    </source>
</reference>
<feature type="region of interest" description="Disordered" evidence="1">
    <location>
        <begin position="63"/>
        <end position="154"/>
    </location>
</feature>
<evidence type="ECO:0000313" key="2">
    <source>
        <dbReference type="EMBL" id="SBQ84064.1"/>
    </source>
</evidence>
<dbReference type="EMBL" id="HAEC01015843">
    <property type="protein sequence ID" value="SBQ84064.1"/>
    <property type="molecule type" value="Transcribed_RNA"/>
</dbReference>
<reference evidence="2" key="1">
    <citation type="submission" date="2016-05" db="EMBL/GenBank/DDBJ databases">
        <authorList>
            <person name="Lavstsen T."/>
            <person name="Jespersen J.S."/>
        </authorList>
    </citation>
    <scope>NUCLEOTIDE SEQUENCE</scope>
    <source>
        <tissue evidence="2">Brain</tissue>
    </source>
</reference>
<accession>A0A1A8HN58</accession>